<proteinExistence type="predicted"/>
<feature type="region of interest" description="Disordered" evidence="1">
    <location>
        <begin position="1"/>
        <end position="33"/>
    </location>
</feature>
<dbReference type="AlphaFoldDB" id="A0AAV2KY02"/>
<protein>
    <submittedName>
        <fullName evidence="2">Uncharacterized protein</fullName>
    </submittedName>
</protein>
<dbReference type="EMBL" id="OZ035824">
    <property type="protein sequence ID" value="CAL1592017.1"/>
    <property type="molecule type" value="Genomic_DNA"/>
</dbReference>
<reference evidence="2 3" key="1">
    <citation type="submission" date="2024-04" db="EMBL/GenBank/DDBJ databases">
        <authorList>
            <person name="Waldvogel A.-M."/>
            <person name="Schoenle A."/>
        </authorList>
    </citation>
    <scope>NUCLEOTIDE SEQUENCE [LARGE SCALE GENOMIC DNA]</scope>
</reference>
<evidence type="ECO:0000313" key="2">
    <source>
        <dbReference type="EMBL" id="CAL1592017.1"/>
    </source>
</evidence>
<keyword evidence="3" id="KW-1185">Reference proteome</keyword>
<evidence type="ECO:0000256" key="1">
    <source>
        <dbReference type="SAM" id="MobiDB-lite"/>
    </source>
</evidence>
<accession>A0AAV2KY02</accession>
<dbReference type="Proteomes" id="UP001497482">
    <property type="component" value="Chromosome 2"/>
</dbReference>
<name>A0AAV2KY02_KNICA</name>
<gene>
    <name evidence="2" type="ORF">KC01_LOCUS21336</name>
</gene>
<sequence>MSWHRASSVHPPSPVPQRDVLPAQRPPLEPEGGADRCQMLIAISPACPRPAAPFRQPPSPSELIIRWSVPVLRSGTILRDGLIEKSGGIQEKWIRRHVLR</sequence>
<organism evidence="2 3">
    <name type="scientific">Knipowitschia caucasica</name>
    <name type="common">Caucasian dwarf goby</name>
    <name type="synonym">Pomatoschistus caucasicus</name>
    <dbReference type="NCBI Taxonomy" id="637954"/>
    <lineage>
        <taxon>Eukaryota</taxon>
        <taxon>Metazoa</taxon>
        <taxon>Chordata</taxon>
        <taxon>Craniata</taxon>
        <taxon>Vertebrata</taxon>
        <taxon>Euteleostomi</taxon>
        <taxon>Actinopterygii</taxon>
        <taxon>Neopterygii</taxon>
        <taxon>Teleostei</taxon>
        <taxon>Neoteleostei</taxon>
        <taxon>Acanthomorphata</taxon>
        <taxon>Gobiaria</taxon>
        <taxon>Gobiiformes</taxon>
        <taxon>Gobioidei</taxon>
        <taxon>Gobiidae</taxon>
        <taxon>Gobiinae</taxon>
        <taxon>Knipowitschia</taxon>
    </lineage>
</organism>
<evidence type="ECO:0000313" key="3">
    <source>
        <dbReference type="Proteomes" id="UP001497482"/>
    </source>
</evidence>